<gene>
    <name evidence="1" type="ORF">S03H2_20350</name>
</gene>
<protein>
    <submittedName>
        <fullName evidence="1">Uncharacterized protein</fullName>
    </submittedName>
</protein>
<feature type="non-terminal residue" evidence="1">
    <location>
        <position position="1"/>
    </location>
</feature>
<organism evidence="1">
    <name type="scientific">marine sediment metagenome</name>
    <dbReference type="NCBI Taxonomy" id="412755"/>
    <lineage>
        <taxon>unclassified sequences</taxon>
        <taxon>metagenomes</taxon>
        <taxon>ecological metagenomes</taxon>
    </lineage>
</organism>
<comment type="caution">
    <text evidence="1">The sequence shown here is derived from an EMBL/GenBank/DDBJ whole genome shotgun (WGS) entry which is preliminary data.</text>
</comment>
<accession>X1G4A6</accession>
<reference evidence="1" key="1">
    <citation type="journal article" date="2014" name="Front. Microbiol.">
        <title>High frequency of phylogenetically diverse reductive dehalogenase-homologous genes in deep subseafloor sedimentary metagenomes.</title>
        <authorList>
            <person name="Kawai M."/>
            <person name="Futagami T."/>
            <person name="Toyoda A."/>
            <person name="Takaki Y."/>
            <person name="Nishi S."/>
            <person name="Hori S."/>
            <person name="Arai W."/>
            <person name="Tsubouchi T."/>
            <person name="Morono Y."/>
            <person name="Uchiyama I."/>
            <person name="Ito T."/>
            <person name="Fujiyama A."/>
            <person name="Inagaki F."/>
            <person name="Takami H."/>
        </authorList>
    </citation>
    <scope>NUCLEOTIDE SEQUENCE</scope>
    <source>
        <strain evidence="1">Expedition CK06-06</strain>
    </source>
</reference>
<sequence length="104" mass="12922">DKVRSYFLLTNQNYEDTRIEGKLQDAVESRYVNHLRELGVKSRNLTIESGKKRFFITFGWLCRDFYRREKYVKSGFKRWRTIWRDRAIEKYEIFQKDKKKRSKK</sequence>
<proteinExistence type="predicted"/>
<evidence type="ECO:0000313" key="1">
    <source>
        <dbReference type="EMBL" id="GAH36404.1"/>
    </source>
</evidence>
<dbReference type="EMBL" id="BARU01010718">
    <property type="protein sequence ID" value="GAH36404.1"/>
    <property type="molecule type" value="Genomic_DNA"/>
</dbReference>
<dbReference type="AlphaFoldDB" id="X1G4A6"/>
<name>X1G4A6_9ZZZZ</name>